<evidence type="ECO:0000313" key="2">
    <source>
        <dbReference type="EMBL" id="TDP92062.1"/>
    </source>
</evidence>
<dbReference type="RefSeq" id="WP_133853612.1">
    <property type="nucleotide sequence ID" value="NZ_SNXZ01000008.1"/>
</dbReference>
<keyword evidence="3" id="KW-1185">Reference proteome</keyword>
<evidence type="ECO:0000256" key="1">
    <source>
        <dbReference type="SAM" id="MobiDB-lite"/>
    </source>
</evidence>
<sequence>MALFGRRRDRRKDDEESYAEYDERYGGHSDDDYDQVDDRAEFSGTLDLDETPDGPFDEDEAPDDGRGRLDLGSVRLPIPDGAQLQVEMEPTGPVKAVHVITPDGQLTVNAYAAPRSGGLWNEISNELAEQLRKDGARVTRIEGMWGTELAAWINDVVLRFVGIDGPRWMLRAVVVSPVDRGDAGVALLRDVVLGTVVVRGTQPMPVRTPLPIELPPAIAQHIAGSQQQG</sequence>
<dbReference type="InterPro" id="IPR022183">
    <property type="entry name" value="DUF3710"/>
</dbReference>
<comment type="caution">
    <text evidence="2">The sequence shown here is derived from an EMBL/GenBank/DDBJ whole genome shotgun (WGS) entry which is preliminary data.</text>
</comment>
<name>A0A4R6RY61_LABRH</name>
<proteinExistence type="predicted"/>
<dbReference type="Pfam" id="PF12502">
    <property type="entry name" value="DUF3710"/>
    <property type="match status" value="1"/>
</dbReference>
<feature type="region of interest" description="Disordered" evidence="1">
    <location>
        <begin position="1"/>
        <end position="70"/>
    </location>
</feature>
<dbReference type="EMBL" id="SNXZ01000008">
    <property type="protein sequence ID" value="TDP92062.1"/>
    <property type="molecule type" value="Genomic_DNA"/>
</dbReference>
<organism evidence="2 3">
    <name type="scientific">Labedaea rhizosphaerae</name>
    <dbReference type="NCBI Taxonomy" id="598644"/>
    <lineage>
        <taxon>Bacteria</taxon>
        <taxon>Bacillati</taxon>
        <taxon>Actinomycetota</taxon>
        <taxon>Actinomycetes</taxon>
        <taxon>Pseudonocardiales</taxon>
        <taxon>Pseudonocardiaceae</taxon>
        <taxon>Labedaea</taxon>
    </lineage>
</organism>
<dbReference type="Proteomes" id="UP000295444">
    <property type="component" value="Unassembled WGS sequence"/>
</dbReference>
<feature type="compositionally biased region" description="Basic residues" evidence="1">
    <location>
        <begin position="1"/>
        <end position="10"/>
    </location>
</feature>
<dbReference type="AlphaFoldDB" id="A0A4R6RY61"/>
<gene>
    <name evidence="2" type="ORF">EV186_108275</name>
</gene>
<feature type="compositionally biased region" description="Acidic residues" evidence="1">
    <location>
        <begin position="47"/>
        <end position="62"/>
    </location>
</feature>
<reference evidence="2 3" key="1">
    <citation type="submission" date="2019-03" db="EMBL/GenBank/DDBJ databases">
        <title>Genomic Encyclopedia of Type Strains, Phase IV (KMG-IV): sequencing the most valuable type-strain genomes for metagenomic binning, comparative biology and taxonomic classification.</title>
        <authorList>
            <person name="Goeker M."/>
        </authorList>
    </citation>
    <scope>NUCLEOTIDE SEQUENCE [LARGE SCALE GENOMIC DNA]</scope>
    <source>
        <strain evidence="2 3">DSM 45361</strain>
    </source>
</reference>
<protein>
    <submittedName>
        <fullName evidence="2">Uncharacterized protein DUF3710</fullName>
    </submittedName>
</protein>
<evidence type="ECO:0000313" key="3">
    <source>
        <dbReference type="Proteomes" id="UP000295444"/>
    </source>
</evidence>
<dbReference type="OrthoDB" id="8480367at2"/>
<accession>A0A4R6RY61</accession>
<feature type="compositionally biased region" description="Basic and acidic residues" evidence="1">
    <location>
        <begin position="21"/>
        <end position="41"/>
    </location>
</feature>